<evidence type="ECO:0000313" key="7">
    <source>
        <dbReference type="Proteomes" id="UP000272010"/>
    </source>
</evidence>
<keyword evidence="3" id="KW-0805">Transcription regulation</keyword>
<keyword evidence="5" id="KW-0804">Transcription</keyword>
<dbReference type="SUPFAM" id="SSF52172">
    <property type="entry name" value="CheY-like"/>
    <property type="match status" value="1"/>
</dbReference>
<protein>
    <submittedName>
        <fullName evidence="6">DNA-binding response regulator</fullName>
    </submittedName>
</protein>
<dbReference type="Gene3D" id="3.40.50.2300">
    <property type="match status" value="1"/>
</dbReference>
<dbReference type="GO" id="GO:0006355">
    <property type="term" value="P:regulation of DNA-templated transcription"/>
    <property type="evidence" value="ECO:0007669"/>
    <property type="project" value="InterPro"/>
</dbReference>
<evidence type="ECO:0000313" key="6">
    <source>
        <dbReference type="EMBL" id="AYF02880.1"/>
    </source>
</evidence>
<evidence type="ECO:0000256" key="1">
    <source>
        <dbReference type="ARBA" id="ARBA00022553"/>
    </source>
</evidence>
<dbReference type="InterPro" id="IPR011006">
    <property type="entry name" value="CheY-like_superfamily"/>
</dbReference>
<evidence type="ECO:0000256" key="4">
    <source>
        <dbReference type="ARBA" id="ARBA00023125"/>
    </source>
</evidence>
<name>A0A386URV2_9RHOB</name>
<dbReference type="PANTHER" id="PTHR48111:SF1">
    <property type="entry name" value="TWO-COMPONENT RESPONSE REGULATOR ORR33"/>
    <property type="match status" value="1"/>
</dbReference>
<dbReference type="Pfam" id="PF00486">
    <property type="entry name" value="Trans_reg_C"/>
    <property type="match status" value="1"/>
</dbReference>
<reference evidence="7" key="1">
    <citation type="submission" date="2018-07" db="EMBL/GenBank/DDBJ databases">
        <title>Genome Structure of the Opportunistic Pathogen Paracoccus yeei (Alphaproteobacteria) and Identification of Putative Virulence Factors.</title>
        <authorList>
            <person name="Lasek R."/>
            <person name="Szuplewska M."/>
            <person name="Mitura M."/>
            <person name="Decewicz P."/>
            <person name="Chmielowska C."/>
            <person name="Pawlot A."/>
            <person name="Sentkowska D."/>
            <person name="Czarnecki J."/>
            <person name="Bartosik D."/>
        </authorList>
    </citation>
    <scope>NUCLEOTIDE SEQUENCE [LARGE SCALE GENOMIC DNA]</scope>
    <source>
        <strain evidence="7">CCUG 32053</strain>
    </source>
</reference>
<dbReference type="GO" id="GO:0032993">
    <property type="term" value="C:protein-DNA complex"/>
    <property type="evidence" value="ECO:0007669"/>
    <property type="project" value="TreeGrafter"/>
</dbReference>
<keyword evidence="1" id="KW-0597">Phosphoprotein</keyword>
<evidence type="ECO:0000256" key="2">
    <source>
        <dbReference type="ARBA" id="ARBA00023012"/>
    </source>
</evidence>
<proteinExistence type="predicted"/>
<gene>
    <name evidence="6" type="ORF">PY32053_03311</name>
</gene>
<dbReference type="InterPro" id="IPR016032">
    <property type="entry name" value="Sig_transdc_resp-reg_C-effctor"/>
</dbReference>
<dbReference type="PROSITE" id="PS50110">
    <property type="entry name" value="RESPONSE_REGULATORY"/>
    <property type="match status" value="1"/>
</dbReference>
<dbReference type="GO" id="GO:0005829">
    <property type="term" value="C:cytosol"/>
    <property type="evidence" value="ECO:0007669"/>
    <property type="project" value="TreeGrafter"/>
</dbReference>
<dbReference type="EMBL" id="CP031078">
    <property type="protein sequence ID" value="AYF02880.1"/>
    <property type="molecule type" value="Genomic_DNA"/>
</dbReference>
<dbReference type="SMART" id="SM00862">
    <property type="entry name" value="Trans_reg_C"/>
    <property type="match status" value="1"/>
</dbReference>
<dbReference type="GO" id="GO:0000156">
    <property type="term" value="F:phosphorelay response regulator activity"/>
    <property type="evidence" value="ECO:0007669"/>
    <property type="project" value="TreeGrafter"/>
</dbReference>
<evidence type="ECO:0000256" key="3">
    <source>
        <dbReference type="ARBA" id="ARBA00023015"/>
    </source>
</evidence>
<keyword evidence="2" id="KW-0902">Two-component regulatory system</keyword>
<sequence>MAHILVVEDDPDIASLLSRGLGAAGHRVDWADTVEAAADRIAAASFDAAIIDMMLGDDSGASLLADLRAQGNRMPAIMLSALARVEDRAEGLEAGAQDYVVKPFQLSELLARLEVQLHRAAPRQGPIALGRLVYDPDTRTASPLGGTGRAVVMTEREGELLAYLMARPGQVLTRGELFDALWAQHGGSTDNVVDVYLGYIRRKLDNFTPYGLALRTLRRRGFVLTQEISE</sequence>
<dbReference type="PANTHER" id="PTHR48111">
    <property type="entry name" value="REGULATOR OF RPOS"/>
    <property type="match status" value="1"/>
</dbReference>
<dbReference type="Pfam" id="PF00072">
    <property type="entry name" value="Response_reg"/>
    <property type="match status" value="1"/>
</dbReference>
<accession>A0A386URV2</accession>
<dbReference type="PROSITE" id="PS51755">
    <property type="entry name" value="OMPR_PHOB"/>
    <property type="match status" value="1"/>
</dbReference>
<dbReference type="CDD" id="cd00383">
    <property type="entry name" value="trans_reg_C"/>
    <property type="match status" value="1"/>
</dbReference>
<dbReference type="Proteomes" id="UP000272010">
    <property type="component" value="Chromosome"/>
</dbReference>
<dbReference type="SUPFAM" id="SSF46894">
    <property type="entry name" value="C-terminal effector domain of the bipartite response regulators"/>
    <property type="match status" value="1"/>
</dbReference>
<dbReference type="GO" id="GO:0000976">
    <property type="term" value="F:transcription cis-regulatory region binding"/>
    <property type="evidence" value="ECO:0007669"/>
    <property type="project" value="TreeGrafter"/>
</dbReference>
<dbReference type="Gene3D" id="6.10.250.690">
    <property type="match status" value="1"/>
</dbReference>
<dbReference type="InterPro" id="IPR039420">
    <property type="entry name" value="WalR-like"/>
</dbReference>
<dbReference type="InterPro" id="IPR001789">
    <property type="entry name" value="Sig_transdc_resp-reg_receiver"/>
</dbReference>
<keyword evidence="4 6" id="KW-0238">DNA-binding</keyword>
<dbReference type="InterPro" id="IPR036388">
    <property type="entry name" value="WH-like_DNA-bd_sf"/>
</dbReference>
<dbReference type="AlphaFoldDB" id="A0A386URV2"/>
<dbReference type="SMART" id="SM00448">
    <property type="entry name" value="REC"/>
    <property type="match status" value="1"/>
</dbReference>
<dbReference type="RefSeq" id="WP_120443208.1">
    <property type="nucleotide sequence ID" value="NZ_CP031078.1"/>
</dbReference>
<dbReference type="Gene3D" id="1.10.10.10">
    <property type="entry name" value="Winged helix-like DNA-binding domain superfamily/Winged helix DNA-binding domain"/>
    <property type="match status" value="1"/>
</dbReference>
<dbReference type="InterPro" id="IPR001867">
    <property type="entry name" value="OmpR/PhoB-type_DNA-bd"/>
</dbReference>
<evidence type="ECO:0000256" key="5">
    <source>
        <dbReference type="ARBA" id="ARBA00023163"/>
    </source>
</evidence>
<organism evidence="6 7">
    <name type="scientific">Paracoccus yeei</name>
    <dbReference type="NCBI Taxonomy" id="147645"/>
    <lineage>
        <taxon>Bacteria</taxon>
        <taxon>Pseudomonadati</taxon>
        <taxon>Pseudomonadota</taxon>
        <taxon>Alphaproteobacteria</taxon>
        <taxon>Rhodobacterales</taxon>
        <taxon>Paracoccaceae</taxon>
        <taxon>Paracoccus</taxon>
    </lineage>
</organism>